<feature type="region of interest" description="Disordered" evidence="1">
    <location>
        <begin position="345"/>
        <end position="376"/>
    </location>
</feature>
<keyword evidence="2" id="KW-0812">Transmembrane</keyword>
<dbReference type="EMBL" id="FOIC01000027">
    <property type="protein sequence ID" value="SEU01791.1"/>
    <property type="molecule type" value="Genomic_DNA"/>
</dbReference>
<evidence type="ECO:0000259" key="5">
    <source>
        <dbReference type="Pfam" id="PF26591"/>
    </source>
</evidence>
<evidence type="ECO:0000256" key="1">
    <source>
        <dbReference type="SAM" id="MobiDB-lite"/>
    </source>
</evidence>
<dbReference type="OrthoDB" id="311765at2157"/>
<dbReference type="Pfam" id="PF26590">
    <property type="entry name" value="DUF8186_M"/>
    <property type="match status" value="1"/>
</dbReference>
<dbReference type="Pfam" id="PF26591">
    <property type="entry name" value="DUF8186_C"/>
    <property type="match status" value="1"/>
</dbReference>
<evidence type="ECO:0000313" key="7">
    <source>
        <dbReference type="Proteomes" id="UP000199320"/>
    </source>
</evidence>
<proteinExistence type="predicted"/>
<feature type="transmembrane region" description="Helical" evidence="2">
    <location>
        <begin position="550"/>
        <end position="571"/>
    </location>
</feature>
<dbReference type="RefSeq" id="WP_092934994.1">
    <property type="nucleotide sequence ID" value="NZ_FOIC01000027.1"/>
</dbReference>
<dbReference type="InterPro" id="IPR058499">
    <property type="entry name" value="DUF8186"/>
</dbReference>
<protein>
    <submittedName>
        <fullName evidence="6">Uncharacterized protein</fullName>
    </submittedName>
</protein>
<name>A0A1I0IWU7_9EURY</name>
<sequence>MTTPRAINAALMLLIASGGAVFLAVGVAVAQPNPSSDTAIPADGPDYGVNETRFPLLWSDDLDQQNRSSDEFEETVSSAPEFATRLAGSTDVPFEKPIDDVERWNSGDLQDFDPGGEKTSIHPKRAHLENGLYIRDAYTSIAAVQPSTVLHSGNTSTQYITPDGEVLAIADYRVRVPDDDTSGSVRHHWSIADTAVDTVVLQTDSWVLDADRGHRSTLEYQGLSGAQNLTVEATVTARLRHETRTCTDYNSTIGSCEGSWETEVDYPTEQVTTTDSRHAVVAQINDRGGKRVTFENDPTHTGVVIHPGTRWAAIDVGSDARLRGNWRFYSAGVDGWRTMVSRTETETTRTNSSVRPAQLHAIPTQKRPDMPSKATEDAEPPLVIEEAWGSKHAGPSLSSAIAIPTVDNYTNATSIAVRSETLPAATFDEVTVHGIVRGQSETISVTDNGTVRDTTLELTVLETNSSGTLVQATVTETTTGNPVTTGQVEIGSQSAALNASGMAVFELEKQPSSLIDGQYVPADWWRADQLYSAAEDRATVPPNYPTFQKLVQLFLVTLLWFLPVALAVYGFDYLTGGAVLGLRDNP</sequence>
<evidence type="ECO:0000256" key="2">
    <source>
        <dbReference type="SAM" id="Phobius"/>
    </source>
</evidence>
<dbReference type="InterPro" id="IPR058911">
    <property type="entry name" value="DUF8186_C"/>
</dbReference>
<evidence type="ECO:0000259" key="4">
    <source>
        <dbReference type="Pfam" id="PF26590"/>
    </source>
</evidence>
<dbReference type="Proteomes" id="UP000199320">
    <property type="component" value="Unassembled WGS sequence"/>
</dbReference>
<reference evidence="7" key="1">
    <citation type="submission" date="2016-10" db="EMBL/GenBank/DDBJ databases">
        <authorList>
            <person name="Varghese N."/>
            <person name="Submissions S."/>
        </authorList>
    </citation>
    <scope>NUCLEOTIDE SEQUENCE [LARGE SCALE GENOMIC DNA]</scope>
    <source>
        <strain evidence="7">CDM_6</strain>
    </source>
</reference>
<dbReference type="STRING" id="392421.SAMN04488694_1276"/>
<dbReference type="Pfam" id="PF26589">
    <property type="entry name" value="DUF8186"/>
    <property type="match status" value="1"/>
</dbReference>
<accession>A0A1I0IWU7</accession>
<evidence type="ECO:0000313" key="6">
    <source>
        <dbReference type="EMBL" id="SEU01791.1"/>
    </source>
</evidence>
<keyword evidence="2" id="KW-0472">Membrane</keyword>
<feature type="compositionally biased region" description="Basic and acidic residues" evidence="1">
    <location>
        <begin position="366"/>
        <end position="376"/>
    </location>
</feature>
<feature type="domain" description="DUF8186" evidence="3">
    <location>
        <begin position="110"/>
        <end position="281"/>
    </location>
</feature>
<feature type="domain" description="DUF8186" evidence="4">
    <location>
        <begin position="289"/>
        <end position="443"/>
    </location>
</feature>
<dbReference type="AlphaFoldDB" id="A0A1I0IWU7"/>
<evidence type="ECO:0000259" key="3">
    <source>
        <dbReference type="Pfam" id="PF26589"/>
    </source>
</evidence>
<feature type="domain" description="DUF8186" evidence="5">
    <location>
        <begin position="451"/>
        <end position="537"/>
    </location>
</feature>
<keyword evidence="2" id="KW-1133">Transmembrane helix</keyword>
<organism evidence="6 7">
    <name type="scientific">Natrinema hispanicum</name>
    <dbReference type="NCBI Taxonomy" id="392421"/>
    <lineage>
        <taxon>Archaea</taxon>
        <taxon>Methanobacteriati</taxon>
        <taxon>Methanobacteriota</taxon>
        <taxon>Stenosarchaea group</taxon>
        <taxon>Halobacteria</taxon>
        <taxon>Halobacteriales</taxon>
        <taxon>Natrialbaceae</taxon>
        <taxon>Natrinema</taxon>
    </lineage>
</organism>
<keyword evidence="7" id="KW-1185">Reference proteome</keyword>
<dbReference type="InterPro" id="IPR058910">
    <property type="entry name" value="DUF8186_M"/>
</dbReference>
<gene>
    <name evidence="6" type="ORF">SAMN04488694_1276</name>
</gene>